<comment type="caution">
    <text evidence="5">The sequence shown here is derived from an EMBL/GenBank/DDBJ whole genome shotgun (WGS) entry which is preliminary data.</text>
</comment>
<dbReference type="EMBL" id="VZUL01000002">
    <property type="protein sequence ID" value="KAB1087793.1"/>
    <property type="molecule type" value="Genomic_DNA"/>
</dbReference>
<name>A0A6A1TT02_NEOGA</name>
<dbReference type="AlphaFoldDB" id="A0A6A1TT02"/>
<dbReference type="InterPro" id="IPR036388">
    <property type="entry name" value="WH-like_DNA-bd_sf"/>
</dbReference>
<dbReference type="SUPFAM" id="SSF48008">
    <property type="entry name" value="GntR ligand-binding domain-like"/>
    <property type="match status" value="1"/>
</dbReference>
<dbReference type="GO" id="GO:0003677">
    <property type="term" value="F:DNA binding"/>
    <property type="evidence" value="ECO:0007669"/>
    <property type="project" value="UniProtKB-KW"/>
</dbReference>
<evidence type="ECO:0000256" key="1">
    <source>
        <dbReference type="ARBA" id="ARBA00023015"/>
    </source>
</evidence>
<keyword evidence="2" id="KW-0238">DNA-binding</keyword>
<dbReference type="InterPro" id="IPR011711">
    <property type="entry name" value="GntR_C"/>
</dbReference>
<dbReference type="InterPro" id="IPR000524">
    <property type="entry name" value="Tscrpt_reg_HTH_GntR"/>
</dbReference>
<organism evidence="5 6">
    <name type="scientific">Neorhizobium galegae</name>
    <name type="common">Rhizobium galegae</name>
    <dbReference type="NCBI Taxonomy" id="399"/>
    <lineage>
        <taxon>Bacteria</taxon>
        <taxon>Pseudomonadati</taxon>
        <taxon>Pseudomonadota</taxon>
        <taxon>Alphaproteobacteria</taxon>
        <taxon>Hyphomicrobiales</taxon>
        <taxon>Rhizobiaceae</taxon>
        <taxon>Rhizobium/Agrobacterium group</taxon>
        <taxon>Neorhizobium</taxon>
    </lineage>
</organism>
<dbReference type="Pfam" id="PF00392">
    <property type="entry name" value="GntR"/>
    <property type="match status" value="1"/>
</dbReference>
<keyword evidence="3" id="KW-0804">Transcription</keyword>
<dbReference type="InterPro" id="IPR008920">
    <property type="entry name" value="TF_FadR/GntR_C"/>
</dbReference>
<keyword evidence="1" id="KW-0805">Transcription regulation</keyword>
<proteinExistence type="predicted"/>
<accession>A0A6A1TT02</accession>
<feature type="domain" description="HTH gntR-type" evidence="4">
    <location>
        <begin position="20"/>
        <end position="87"/>
    </location>
</feature>
<dbReference type="SMART" id="SM00345">
    <property type="entry name" value="HTH_GNTR"/>
    <property type="match status" value="1"/>
</dbReference>
<dbReference type="SUPFAM" id="SSF46785">
    <property type="entry name" value="Winged helix' DNA-binding domain"/>
    <property type="match status" value="1"/>
</dbReference>
<evidence type="ECO:0000259" key="4">
    <source>
        <dbReference type="PROSITE" id="PS50949"/>
    </source>
</evidence>
<reference evidence="5 6" key="1">
    <citation type="submission" date="2019-09" db="EMBL/GenBank/DDBJ databases">
        <title>Genome sequencing of Ng87 strain.</title>
        <authorList>
            <person name="Karasev E.S."/>
            <person name="Andronov E."/>
        </authorList>
    </citation>
    <scope>NUCLEOTIDE SEQUENCE [LARGE SCALE GENOMIC DNA]</scope>
    <source>
        <strain evidence="5 6">Ng87</strain>
    </source>
</reference>
<dbReference type="Proteomes" id="UP000386575">
    <property type="component" value="Unassembled WGS sequence"/>
</dbReference>
<dbReference type="InterPro" id="IPR036390">
    <property type="entry name" value="WH_DNA-bd_sf"/>
</dbReference>
<protein>
    <submittedName>
        <fullName evidence="5">GntR family transcriptional regulator</fullName>
    </submittedName>
</protein>
<dbReference type="Gene3D" id="1.20.120.530">
    <property type="entry name" value="GntR ligand-binding domain-like"/>
    <property type="match status" value="1"/>
</dbReference>
<dbReference type="PROSITE" id="PS50949">
    <property type="entry name" value="HTH_GNTR"/>
    <property type="match status" value="1"/>
</dbReference>
<evidence type="ECO:0000313" key="6">
    <source>
        <dbReference type="Proteomes" id="UP000386575"/>
    </source>
</evidence>
<evidence type="ECO:0000256" key="2">
    <source>
        <dbReference type="ARBA" id="ARBA00023125"/>
    </source>
</evidence>
<sequence>MEKDVNRTGRSAVSSEKRGKSLTEQAYAILRERVITGELPPGVDVSEPELADQLQMSKTPVREALARLCVEGLMEAFPRRGYRVTPVTLKDMDDLFAVRGVLEGTAAALAAQSLTEDELDALDRLADASYVVGEDVSTKTFVTSNEMFHSAIAQGSRNPRLHSLVMSHLEECARLFYMGTRIRDINPETLNDHHRIVAVLRQRDGEKARLAMIEHNENTRKGLFAAMVANPQPGISL</sequence>
<dbReference type="CDD" id="cd07377">
    <property type="entry name" value="WHTH_GntR"/>
    <property type="match status" value="1"/>
</dbReference>
<evidence type="ECO:0000256" key="3">
    <source>
        <dbReference type="ARBA" id="ARBA00023163"/>
    </source>
</evidence>
<gene>
    <name evidence="5" type="ORF">F4V91_15970</name>
</gene>
<dbReference type="PANTHER" id="PTHR43537">
    <property type="entry name" value="TRANSCRIPTIONAL REGULATOR, GNTR FAMILY"/>
    <property type="match status" value="1"/>
</dbReference>
<dbReference type="GO" id="GO:0003700">
    <property type="term" value="F:DNA-binding transcription factor activity"/>
    <property type="evidence" value="ECO:0007669"/>
    <property type="project" value="InterPro"/>
</dbReference>
<dbReference type="SMART" id="SM00895">
    <property type="entry name" value="FCD"/>
    <property type="match status" value="1"/>
</dbReference>
<evidence type="ECO:0000313" key="5">
    <source>
        <dbReference type="EMBL" id="KAB1087793.1"/>
    </source>
</evidence>
<dbReference type="Pfam" id="PF07729">
    <property type="entry name" value="FCD"/>
    <property type="match status" value="1"/>
</dbReference>
<dbReference type="Gene3D" id="1.10.10.10">
    <property type="entry name" value="Winged helix-like DNA-binding domain superfamily/Winged helix DNA-binding domain"/>
    <property type="match status" value="1"/>
</dbReference>
<dbReference type="PANTHER" id="PTHR43537:SF51">
    <property type="entry name" value="HTH-TYPE TRANSCRIPTIONAL REGULATOR LGOR-RELATED"/>
    <property type="match status" value="1"/>
</dbReference>